<dbReference type="KEGG" id="abi:Aboo_1519"/>
<dbReference type="Gene3D" id="3.30.70.330">
    <property type="match status" value="1"/>
</dbReference>
<evidence type="ECO:0000256" key="1">
    <source>
        <dbReference type="ARBA" id="ARBA00006700"/>
    </source>
</evidence>
<dbReference type="STRING" id="439481.Aboo_1519"/>
<dbReference type="AlphaFoldDB" id="B5IFI9"/>
<evidence type="ECO:0000256" key="6">
    <source>
        <dbReference type="HAMAP-Rule" id="MF_01369"/>
    </source>
</evidence>
<proteinExistence type="inferred from homology"/>
<dbReference type="eggNOG" id="arCOG04072">
    <property type="taxonomic scope" value="Archaea"/>
</dbReference>
<dbReference type="NCBIfam" id="NF011118">
    <property type="entry name" value="PRK14548.1"/>
    <property type="match status" value="1"/>
</dbReference>
<dbReference type="InterPro" id="IPR012677">
    <property type="entry name" value="Nucleotide-bd_a/b_plait_sf"/>
</dbReference>
<dbReference type="PANTHER" id="PTHR11620">
    <property type="entry name" value="60S RIBOSOMAL PROTEIN L23A"/>
    <property type="match status" value="1"/>
</dbReference>
<dbReference type="GO" id="GO:1990904">
    <property type="term" value="C:ribonucleoprotein complex"/>
    <property type="evidence" value="ECO:0007669"/>
    <property type="project" value="UniProtKB-KW"/>
</dbReference>
<name>B5IFI9_ACIB4</name>
<dbReference type="HOGENOM" id="CLU_037562_4_2_2"/>
<keyword evidence="2 6" id="KW-0699">rRNA-binding</keyword>
<dbReference type="NCBIfam" id="TIGR03636">
    <property type="entry name" value="uL23_arch"/>
    <property type="match status" value="1"/>
</dbReference>
<evidence type="ECO:0000256" key="3">
    <source>
        <dbReference type="ARBA" id="ARBA00022884"/>
    </source>
</evidence>
<protein>
    <recommendedName>
        <fullName evidence="6">Large ribosomal subunit protein uL23</fullName>
    </recommendedName>
</protein>
<dbReference type="Pfam" id="PF00276">
    <property type="entry name" value="Ribosomal_L23"/>
    <property type="match status" value="1"/>
</dbReference>
<comment type="similarity">
    <text evidence="1 6 7">Belongs to the universal ribosomal protein uL23 family.</text>
</comment>
<keyword evidence="5 6" id="KW-0687">Ribonucleoprotein</keyword>
<dbReference type="InterPro" id="IPR012678">
    <property type="entry name" value="Ribosomal_uL23/eL15/eS24_sf"/>
</dbReference>
<accession>B5IFI9</accession>
<dbReference type="SUPFAM" id="SSF54189">
    <property type="entry name" value="Ribosomal proteins S24e, L23 and L15e"/>
    <property type="match status" value="1"/>
</dbReference>
<dbReference type="GO" id="GO:0005840">
    <property type="term" value="C:ribosome"/>
    <property type="evidence" value="ECO:0007669"/>
    <property type="project" value="UniProtKB-UniRule"/>
</dbReference>
<dbReference type="HAMAP" id="MF_01369_B">
    <property type="entry name" value="Ribosomal_uL23_B"/>
    <property type="match status" value="1"/>
</dbReference>
<dbReference type="HAMAP" id="MF_01369_A">
    <property type="entry name" value="Ribosomal_uL23_A"/>
    <property type="match status" value="1"/>
</dbReference>
<dbReference type="GO" id="GO:0019843">
    <property type="term" value="F:rRNA binding"/>
    <property type="evidence" value="ECO:0007669"/>
    <property type="project" value="UniProtKB-UniRule"/>
</dbReference>
<dbReference type="EMBL" id="CP001941">
    <property type="protein sequence ID" value="ADD09325.1"/>
    <property type="molecule type" value="Genomic_DNA"/>
</dbReference>
<dbReference type="GeneID" id="8828488"/>
<organism evidence="8 9">
    <name type="scientific">Aciduliprofundum boonei (strain DSM 19572 / T469)</name>
    <dbReference type="NCBI Taxonomy" id="439481"/>
    <lineage>
        <taxon>Archaea</taxon>
        <taxon>Methanobacteriati</taxon>
        <taxon>Thermoplasmatota</taxon>
        <taxon>DHVE2 group</taxon>
        <taxon>Candidatus Aciduliprofundum</taxon>
    </lineage>
</organism>
<dbReference type="Proteomes" id="UP000001400">
    <property type="component" value="Chromosome"/>
</dbReference>
<reference evidence="8" key="1">
    <citation type="submission" date="2010-02" db="EMBL/GenBank/DDBJ databases">
        <title>Complete sequence of Aciduliprofundum boonei T469.</title>
        <authorList>
            <consortium name="US DOE Joint Genome Institute"/>
            <person name="Lucas S."/>
            <person name="Copeland A."/>
            <person name="Lapidus A."/>
            <person name="Cheng J.-F."/>
            <person name="Bruce D."/>
            <person name="Goodwin L."/>
            <person name="Pitluck S."/>
            <person name="Saunders E."/>
            <person name="Detter J.C."/>
            <person name="Han C."/>
            <person name="Tapia R."/>
            <person name="Land M."/>
            <person name="Hauser L."/>
            <person name="Kyrpides N."/>
            <person name="Mikhailova N."/>
            <person name="Flores G."/>
            <person name="Reysenbach A.-L."/>
            <person name="Woyke T."/>
        </authorList>
    </citation>
    <scope>NUCLEOTIDE SEQUENCE</scope>
    <source>
        <strain evidence="8">T469</strain>
    </source>
</reference>
<dbReference type="OrthoDB" id="7751at2157"/>
<gene>
    <name evidence="6" type="primary">rpl23</name>
    <name evidence="8" type="ordered locus">Aboo_1519</name>
</gene>
<dbReference type="GO" id="GO:0006412">
    <property type="term" value="P:translation"/>
    <property type="evidence" value="ECO:0007669"/>
    <property type="project" value="UniProtKB-UniRule"/>
</dbReference>
<keyword evidence="3 6" id="KW-0694">RNA-binding</keyword>
<keyword evidence="9" id="KW-1185">Reference proteome</keyword>
<comment type="subunit">
    <text evidence="6">Part of the 50S ribosomal subunit. Contacts protein L29.</text>
</comment>
<dbReference type="InterPro" id="IPR013025">
    <property type="entry name" value="Ribosomal_uL23-like"/>
</dbReference>
<dbReference type="InterPro" id="IPR001014">
    <property type="entry name" value="Ribosomal_uL23_CS"/>
</dbReference>
<sequence>MTFHPTRVIIKPYVTEKTLLLIEKENKLTFIIRRDATKTQVKNAIERLFNVEVEQVNTYITKYGKKAIVKLKKGYSAEEVGMRLGIF</sequence>
<dbReference type="GO" id="GO:0003735">
    <property type="term" value="F:structural constituent of ribosome"/>
    <property type="evidence" value="ECO:0007669"/>
    <property type="project" value="UniProtKB-UniRule"/>
</dbReference>
<evidence type="ECO:0000256" key="5">
    <source>
        <dbReference type="ARBA" id="ARBA00023274"/>
    </source>
</evidence>
<dbReference type="RefSeq" id="WP_008085379.1">
    <property type="nucleotide sequence ID" value="NC_013926.1"/>
</dbReference>
<dbReference type="InterPro" id="IPR019985">
    <property type="entry name" value="Ribosomal_uL23"/>
</dbReference>
<evidence type="ECO:0000313" key="8">
    <source>
        <dbReference type="EMBL" id="ADD09325.1"/>
    </source>
</evidence>
<evidence type="ECO:0000313" key="9">
    <source>
        <dbReference type="Proteomes" id="UP000001400"/>
    </source>
</evidence>
<comment type="function">
    <text evidence="6">Binds to 23S rRNA. One of the proteins that surrounds the polypeptide exit tunnel on the outside of the ribosome.</text>
</comment>
<evidence type="ECO:0000256" key="4">
    <source>
        <dbReference type="ARBA" id="ARBA00022980"/>
    </source>
</evidence>
<keyword evidence="4 6" id="KW-0689">Ribosomal protein</keyword>
<evidence type="ECO:0000256" key="7">
    <source>
        <dbReference type="RuleBase" id="RU003934"/>
    </source>
</evidence>
<evidence type="ECO:0000256" key="2">
    <source>
        <dbReference type="ARBA" id="ARBA00022730"/>
    </source>
</evidence>
<dbReference type="PROSITE" id="PS00050">
    <property type="entry name" value="RIBOSOMAL_L23"/>
    <property type="match status" value="1"/>
</dbReference>